<dbReference type="RefSeq" id="WP_115372915.1">
    <property type="nucleotide sequence ID" value="NZ_QASA01000001.1"/>
</dbReference>
<comment type="caution">
    <text evidence="1">The sequence shown here is derived from an EMBL/GenBank/DDBJ whole genome shotgun (WGS) entry which is preliminary data.</text>
</comment>
<reference evidence="1 2" key="1">
    <citation type="submission" date="2018-04" db="EMBL/GenBank/DDBJ databases">
        <title>Adhaeribacter sp. HMF7616 genome sequencing and assembly.</title>
        <authorList>
            <person name="Kang H."/>
            <person name="Kang J."/>
            <person name="Cha I."/>
            <person name="Kim H."/>
            <person name="Joh K."/>
        </authorList>
    </citation>
    <scope>NUCLEOTIDE SEQUENCE [LARGE SCALE GENOMIC DNA]</scope>
    <source>
        <strain evidence="1 2">HMF7616</strain>
    </source>
</reference>
<keyword evidence="2" id="KW-1185">Reference proteome</keyword>
<dbReference type="EMBL" id="QASA01000001">
    <property type="protein sequence ID" value="RDC63651.1"/>
    <property type="molecule type" value="Genomic_DNA"/>
</dbReference>
<dbReference type="AlphaFoldDB" id="A0A369QFF4"/>
<protein>
    <submittedName>
        <fullName evidence="1">Uncharacterized protein</fullName>
    </submittedName>
</protein>
<evidence type="ECO:0000313" key="2">
    <source>
        <dbReference type="Proteomes" id="UP000253919"/>
    </source>
</evidence>
<evidence type="ECO:0000313" key="1">
    <source>
        <dbReference type="EMBL" id="RDC63651.1"/>
    </source>
</evidence>
<proteinExistence type="predicted"/>
<gene>
    <name evidence="1" type="ORF">AHMF7616_02256</name>
</gene>
<accession>A0A369QFF4</accession>
<organism evidence="1 2">
    <name type="scientific">Adhaeribacter pallidiroseus</name>
    <dbReference type="NCBI Taxonomy" id="2072847"/>
    <lineage>
        <taxon>Bacteria</taxon>
        <taxon>Pseudomonadati</taxon>
        <taxon>Bacteroidota</taxon>
        <taxon>Cytophagia</taxon>
        <taxon>Cytophagales</taxon>
        <taxon>Hymenobacteraceae</taxon>
        <taxon>Adhaeribacter</taxon>
    </lineage>
</organism>
<sequence>MIKRNAEQLLKRVNQLLKWVKAEVGTLTLSLKKNNVIGFPQHTTHAGKACNSGKEFPKQAA</sequence>
<name>A0A369QFF4_9BACT</name>
<dbReference type="Proteomes" id="UP000253919">
    <property type="component" value="Unassembled WGS sequence"/>
</dbReference>